<comment type="similarity">
    <text evidence="1">Belongs to the glycosyltransferase 2 family.</text>
</comment>
<dbReference type="InterPro" id="IPR001173">
    <property type="entry name" value="Glyco_trans_2-like"/>
</dbReference>
<dbReference type="Proteomes" id="UP000317238">
    <property type="component" value="Unassembled WGS sequence"/>
</dbReference>
<evidence type="ECO:0000256" key="3">
    <source>
        <dbReference type="ARBA" id="ARBA00022679"/>
    </source>
</evidence>
<gene>
    <name evidence="5" type="ORF">Pan14r_13420</name>
</gene>
<dbReference type="SUPFAM" id="SSF53448">
    <property type="entry name" value="Nucleotide-diphospho-sugar transferases"/>
    <property type="match status" value="1"/>
</dbReference>
<keyword evidence="6" id="KW-1185">Reference proteome</keyword>
<feature type="domain" description="Glycosyltransferase 2-like" evidence="4">
    <location>
        <begin position="4"/>
        <end position="160"/>
    </location>
</feature>
<evidence type="ECO:0000256" key="2">
    <source>
        <dbReference type="ARBA" id="ARBA00022676"/>
    </source>
</evidence>
<dbReference type="PANTHER" id="PTHR43685:SF5">
    <property type="entry name" value="GLYCOSYLTRANSFERASE EPSE-RELATED"/>
    <property type="match status" value="1"/>
</dbReference>
<proteinExistence type="inferred from homology"/>
<evidence type="ECO:0000259" key="4">
    <source>
        <dbReference type="Pfam" id="PF00535"/>
    </source>
</evidence>
<dbReference type="InterPro" id="IPR029044">
    <property type="entry name" value="Nucleotide-diphossugar_trans"/>
</dbReference>
<dbReference type="EMBL" id="SJPL01000001">
    <property type="protein sequence ID" value="TWT69058.1"/>
    <property type="molecule type" value="Genomic_DNA"/>
</dbReference>
<evidence type="ECO:0000313" key="6">
    <source>
        <dbReference type="Proteomes" id="UP000317238"/>
    </source>
</evidence>
<dbReference type="PANTHER" id="PTHR43685">
    <property type="entry name" value="GLYCOSYLTRANSFERASE"/>
    <property type="match status" value="1"/>
</dbReference>
<reference evidence="5 6" key="1">
    <citation type="submission" date="2019-02" db="EMBL/GenBank/DDBJ databases">
        <title>Deep-cultivation of Planctomycetes and their phenomic and genomic characterization uncovers novel biology.</title>
        <authorList>
            <person name="Wiegand S."/>
            <person name="Jogler M."/>
            <person name="Boedeker C."/>
            <person name="Pinto D."/>
            <person name="Vollmers J."/>
            <person name="Rivas-Marin E."/>
            <person name="Kohn T."/>
            <person name="Peeters S.H."/>
            <person name="Heuer A."/>
            <person name="Rast P."/>
            <person name="Oberbeckmann S."/>
            <person name="Bunk B."/>
            <person name="Jeske O."/>
            <person name="Meyerdierks A."/>
            <person name="Storesund J.E."/>
            <person name="Kallscheuer N."/>
            <person name="Luecker S."/>
            <person name="Lage O.M."/>
            <person name="Pohl T."/>
            <person name="Merkel B.J."/>
            <person name="Hornburger P."/>
            <person name="Mueller R.-W."/>
            <person name="Bruemmer F."/>
            <person name="Labrenz M."/>
            <person name="Spormann A.M."/>
            <person name="Op Den Camp H."/>
            <person name="Overmann J."/>
            <person name="Amann R."/>
            <person name="Jetten M.S.M."/>
            <person name="Mascher T."/>
            <person name="Medema M.H."/>
            <person name="Devos D.P."/>
            <person name="Kaster A.-K."/>
            <person name="Ovreas L."/>
            <person name="Rohde M."/>
            <person name="Galperin M.Y."/>
            <person name="Jogler C."/>
        </authorList>
    </citation>
    <scope>NUCLEOTIDE SEQUENCE [LARGE SCALE GENOMIC DNA]</scope>
    <source>
        <strain evidence="5 6">Pan14r</strain>
    </source>
</reference>
<dbReference type="EC" id="2.4.1.-" evidence="5"/>
<accession>A0A5C5Y244</accession>
<protein>
    <submittedName>
        <fullName evidence="5">PGL/p-HBAD biosynthesis glycosyltransferase</fullName>
        <ecNumber evidence="5">2.4.1.-</ecNumber>
    </submittedName>
</protein>
<name>A0A5C5Y244_9PLAN</name>
<dbReference type="InterPro" id="IPR050834">
    <property type="entry name" value="Glycosyltransf_2"/>
</dbReference>
<dbReference type="Pfam" id="PF00535">
    <property type="entry name" value="Glycos_transf_2"/>
    <property type="match status" value="1"/>
</dbReference>
<keyword evidence="3 5" id="KW-0808">Transferase</keyword>
<dbReference type="AlphaFoldDB" id="A0A5C5Y244"/>
<dbReference type="OrthoDB" id="9784574at2"/>
<evidence type="ECO:0000313" key="5">
    <source>
        <dbReference type="EMBL" id="TWT69058.1"/>
    </source>
</evidence>
<comment type="caution">
    <text evidence="5">The sequence shown here is derived from an EMBL/GenBank/DDBJ whole genome shotgun (WGS) entry which is preliminary data.</text>
</comment>
<organism evidence="5 6">
    <name type="scientific">Crateriforma conspicua</name>
    <dbReference type="NCBI Taxonomy" id="2527996"/>
    <lineage>
        <taxon>Bacteria</taxon>
        <taxon>Pseudomonadati</taxon>
        <taxon>Planctomycetota</taxon>
        <taxon>Planctomycetia</taxon>
        <taxon>Planctomycetales</taxon>
        <taxon>Planctomycetaceae</taxon>
        <taxon>Crateriforma</taxon>
    </lineage>
</organism>
<dbReference type="CDD" id="cd06433">
    <property type="entry name" value="GT_2_WfgS_like"/>
    <property type="match status" value="1"/>
</dbReference>
<sequence length="258" mass="29683">MSISLVTAVYNREGTLALSVNSVLMQGLSDCHQVLIDGMSTDGTEAVIAEHRGPTTTVIREPDDGIYDALNKGIRHSTGDVIGFLHADDMLADADCLAAVAKAFEDPDVDAVFGDLVYVDSVDTNRIVRYWREKPFDRRRFRTGWMPPHPTVYIRREIYERYGGFRDDLRTSADYELMVRLFYKHQVRLKHIPKILVKMRMGGQSNASWSNRRLANREDRMAWIVNDLKPPSFLRLTKPMRKLPQYWLRPSEPLPKFP</sequence>
<dbReference type="GO" id="GO:0016757">
    <property type="term" value="F:glycosyltransferase activity"/>
    <property type="evidence" value="ECO:0007669"/>
    <property type="project" value="UniProtKB-KW"/>
</dbReference>
<dbReference type="Gene3D" id="3.90.550.10">
    <property type="entry name" value="Spore Coat Polysaccharide Biosynthesis Protein SpsA, Chain A"/>
    <property type="match status" value="1"/>
</dbReference>
<keyword evidence="2 5" id="KW-0328">Glycosyltransferase</keyword>
<dbReference type="RefSeq" id="WP_146438658.1">
    <property type="nucleotide sequence ID" value="NZ_SJPL01000001.1"/>
</dbReference>
<evidence type="ECO:0000256" key="1">
    <source>
        <dbReference type="ARBA" id="ARBA00006739"/>
    </source>
</evidence>